<dbReference type="Gene3D" id="3.10.450.50">
    <property type="match status" value="1"/>
</dbReference>
<dbReference type="KEGG" id="ppso:QPJ95_22665"/>
<dbReference type="Pfam" id="PF14534">
    <property type="entry name" value="DUF4440"/>
    <property type="match status" value="1"/>
</dbReference>
<dbReference type="SUPFAM" id="SSF54427">
    <property type="entry name" value="NTF2-like"/>
    <property type="match status" value="1"/>
</dbReference>
<evidence type="ECO:0000313" key="2">
    <source>
        <dbReference type="EMBL" id="WIY25246.1"/>
    </source>
</evidence>
<reference evidence="2 3" key="1">
    <citation type="submission" date="2023-06" db="EMBL/GenBank/DDBJ databases">
        <title>Parasedimentitalea psychrophila sp. nov., a psychrophilic bacterium isolated from deep-sea sediment.</title>
        <authorList>
            <person name="Li A."/>
        </authorList>
    </citation>
    <scope>NUCLEOTIDE SEQUENCE [LARGE SCALE GENOMIC DNA]</scope>
    <source>
        <strain evidence="2 3">QS115</strain>
    </source>
</reference>
<evidence type="ECO:0000259" key="1">
    <source>
        <dbReference type="Pfam" id="PF14534"/>
    </source>
</evidence>
<evidence type="ECO:0000313" key="3">
    <source>
        <dbReference type="Proteomes" id="UP001238334"/>
    </source>
</evidence>
<dbReference type="EMBL" id="CP127247">
    <property type="protein sequence ID" value="WIY25246.1"/>
    <property type="molecule type" value="Genomic_DNA"/>
</dbReference>
<organism evidence="2 3">
    <name type="scientific">Parasedimentitalea psychrophila</name>
    <dbReference type="NCBI Taxonomy" id="2997337"/>
    <lineage>
        <taxon>Bacteria</taxon>
        <taxon>Pseudomonadati</taxon>
        <taxon>Pseudomonadota</taxon>
        <taxon>Alphaproteobacteria</taxon>
        <taxon>Rhodobacterales</taxon>
        <taxon>Paracoccaceae</taxon>
        <taxon>Parasedimentitalea</taxon>
    </lineage>
</organism>
<accession>A0A9Y2P148</accession>
<sequence length="127" mass="14126">MTEESHSGSMLLDEILALETQVWRALVAGDPEADASLLSADFLGVYPSGFATKAEHCGQLTDGPVMQVFLLDHTQLRVISPDAVLLSYRAQYQRTGRPHQEVMYITSLWQRRADGWLNSFSQDTPTA</sequence>
<feature type="domain" description="DUF4440" evidence="1">
    <location>
        <begin position="15"/>
        <end position="117"/>
    </location>
</feature>
<name>A0A9Y2P148_9RHOB</name>
<dbReference type="InterPro" id="IPR027843">
    <property type="entry name" value="DUF4440"/>
</dbReference>
<protein>
    <submittedName>
        <fullName evidence="2">Nuclear transport factor 2 family protein</fullName>
    </submittedName>
</protein>
<gene>
    <name evidence="2" type="ORF">QPJ95_22665</name>
</gene>
<dbReference type="Proteomes" id="UP001238334">
    <property type="component" value="Chromosome"/>
</dbReference>
<dbReference type="InterPro" id="IPR032710">
    <property type="entry name" value="NTF2-like_dom_sf"/>
</dbReference>
<keyword evidence="3" id="KW-1185">Reference proteome</keyword>
<dbReference type="AlphaFoldDB" id="A0A9Y2P148"/>
<dbReference type="RefSeq" id="WP_270920295.1">
    <property type="nucleotide sequence ID" value="NZ_CP127247.1"/>
</dbReference>
<proteinExistence type="predicted"/>